<name>A0A7W2M230_9FLAO</name>
<proteinExistence type="predicted"/>
<dbReference type="EMBL" id="JACGLT010000001">
    <property type="protein sequence ID" value="MBA6151231.1"/>
    <property type="molecule type" value="Genomic_DNA"/>
</dbReference>
<comment type="caution">
    <text evidence="1">The sequence shown here is derived from an EMBL/GenBank/DDBJ whole genome shotgun (WGS) entry which is preliminary data.</text>
</comment>
<dbReference type="Proteomes" id="UP000541857">
    <property type="component" value="Unassembled WGS sequence"/>
</dbReference>
<evidence type="ECO:0000313" key="2">
    <source>
        <dbReference type="Proteomes" id="UP000541857"/>
    </source>
</evidence>
<organism evidence="1 2">
    <name type="scientific">Gelidibacter maritimus</name>
    <dbReference type="NCBI Taxonomy" id="2761487"/>
    <lineage>
        <taxon>Bacteria</taxon>
        <taxon>Pseudomonadati</taxon>
        <taxon>Bacteroidota</taxon>
        <taxon>Flavobacteriia</taxon>
        <taxon>Flavobacteriales</taxon>
        <taxon>Flavobacteriaceae</taxon>
        <taxon>Gelidibacter</taxon>
    </lineage>
</organism>
<dbReference type="AlphaFoldDB" id="A0A7W2M230"/>
<gene>
    <name evidence="1" type="ORF">H3Z82_00665</name>
</gene>
<protein>
    <recommendedName>
        <fullName evidence="3">YtkA-like domain-containing protein</fullName>
    </recommendedName>
</protein>
<reference evidence="1 2" key="1">
    <citation type="submission" date="2020-07" db="EMBL/GenBank/DDBJ databases">
        <title>Bacterium isolated from marine sediment.</title>
        <authorList>
            <person name="Shang D."/>
        </authorList>
    </citation>
    <scope>NUCLEOTIDE SEQUENCE [LARGE SCALE GENOMIC DNA]</scope>
    <source>
        <strain evidence="1 2">F6074</strain>
    </source>
</reference>
<keyword evidence="2" id="KW-1185">Reference proteome</keyword>
<accession>A0A7W2M230</accession>
<sequence>MKLKYIIPILFVTLITMSCSTDDDNSDLIINEVENLKKIKELTNATHTIELFNATGKFETGYNAITIRIKDNATDNYVENASLSWMPVMQMPTMKHSAPKSDISKSLGTKTLYEGYIIYQMANLDGSGWSLAIDYAIDGINYSITSDITVLQSEYQNVTSFMGADDKRYIIAMIEPRSPKIAINKLQLALFEMETMMSFPVVADYKITLDPRMPGMGNHSSPNNTDLTYNLATKLYEGNLSLTMTGYWVLNLKLLNDSDEVLKGENVTEEHPKSSLYLELEF</sequence>
<dbReference type="RefSeq" id="WP_182201949.1">
    <property type="nucleotide sequence ID" value="NZ_JACGLT010000001.1"/>
</dbReference>
<dbReference type="PROSITE" id="PS51257">
    <property type="entry name" value="PROKAR_LIPOPROTEIN"/>
    <property type="match status" value="1"/>
</dbReference>
<evidence type="ECO:0008006" key="3">
    <source>
        <dbReference type="Google" id="ProtNLM"/>
    </source>
</evidence>
<evidence type="ECO:0000313" key="1">
    <source>
        <dbReference type="EMBL" id="MBA6151231.1"/>
    </source>
</evidence>